<keyword evidence="1" id="KW-0472">Membrane</keyword>
<organism evidence="2 3">
    <name type="scientific">Exocentrus adspersus</name>
    <dbReference type="NCBI Taxonomy" id="1586481"/>
    <lineage>
        <taxon>Eukaryota</taxon>
        <taxon>Metazoa</taxon>
        <taxon>Ecdysozoa</taxon>
        <taxon>Arthropoda</taxon>
        <taxon>Hexapoda</taxon>
        <taxon>Insecta</taxon>
        <taxon>Pterygota</taxon>
        <taxon>Neoptera</taxon>
        <taxon>Endopterygota</taxon>
        <taxon>Coleoptera</taxon>
        <taxon>Polyphaga</taxon>
        <taxon>Cucujiformia</taxon>
        <taxon>Chrysomeloidea</taxon>
        <taxon>Cerambycidae</taxon>
        <taxon>Lamiinae</taxon>
        <taxon>Acanthocinini</taxon>
        <taxon>Exocentrus</taxon>
    </lineage>
</organism>
<evidence type="ECO:0000313" key="3">
    <source>
        <dbReference type="Proteomes" id="UP001159042"/>
    </source>
</evidence>
<feature type="transmembrane region" description="Helical" evidence="1">
    <location>
        <begin position="6"/>
        <end position="27"/>
    </location>
</feature>
<sequence length="82" mass="9385">MTNDIMTISCLLYGFGYGIMSYTENIVYRSFVGARKWNAIQGTLETTTGFFVILTYYIIYTYKLDLINIFVGGNAIKLLDKQ</sequence>
<keyword evidence="3" id="KW-1185">Reference proteome</keyword>
<feature type="transmembrane region" description="Helical" evidence="1">
    <location>
        <begin position="39"/>
        <end position="59"/>
    </location>
</feature>
<dbReference type="AlphaFoldDB" id="A0AAV8VYE7"/>
<comment type="caution">
    <text evidence="2">The sequence shown here is derived from an EMBL/GenBank/DDBJ whole genome shotgun (WGS) entry which is preliminary data.</text>
</comment>
<proteinExistence type="predicted"/>
<keyword evidence="1" id="KW-1133">Transmembrane helix</keyword>
<name>A0AAV8VYE7_9CUCU</name>
<dbReference type="EMBL" id="JANEYG010000019">
    <property type="protein sequence ID" value="KAJ8919314.1"/>
    <property type="molecule type" value="Genomic_DNA"/>
</dbReference>
<reference evidence="2 3" key="1">
    <citation type="journal article" date="2023" name="Insect Mol. Biol.">
        <title>Genome sequencing provides insights into the evolution of gene families encoding plant cell wall-degrading enzymes in longhorned beetles.</title>
        <authorList>
            <person name="Shin N.R."/>
            <person name="Okamura Y."/>
            <person name="Kirsch R."/>
            <person name="Pauchet Y."/>
        </authorList>
    </citation>
    <scope>NUCLEOTIDE SEQUENCE [LARGE SCALE GENOMIC DNA]</scope>
    <source>
        <strain evidence="2">EAD_L_NR</strain>
    </source>
</reference>
<keyword evidence="1" id="KW-0812">Transmembrane</keyword>
<evidence type="ECO:0000256" key="1">
    <source>
        <dbReference type="SAM" id="Phobius"/>
    </source>
</evidence>
<dbReference type="Proteomes" id="UP001159042">
    <property type="component" value="Unassembled WGS sequence"/>
</dbReference>
<evidence type="ECO:0000313" key="2">
    <source>
        <dbReference type="EMBL" id="KAJ8919314.1"/>
    </source>
</evidence>
<gene>
    <name evidence="2" type="ORF">NQ315_003898</name>
</gene>
<protein>
    <submittedName>
        <fullName evidence="2">Uncharacterized protein</fullName>
    </submittedName>
</protein>
<accession>A0AAV8VYE7</accession>